<comment type="caution">
    <text evidence="3">The sequence shown here is derived from an EMBL/GenBank/DDBJ whole genome shotgun (WGS) entry which is preliminary data.</text>
</comment>
<dbReference type="Pfam" id="PF03372">
    <property type="entry name" value="Exo_endo_phos"/>
    <property type="match status" value="1"/>
</dbReference>
<evidence type="ECO:0000259" key="2">
    <source>
        <dbReference type="PROSITE" id="PS50878"/>
    </source>
</evidence>
<dbReference type="Pfam" id="PF13966">
    <property type="entry name" value="zf-RVT"/>
    <property type="match status" value="2"/>
</dbReference>
<dbReference type="SUPFAM" id="SSF56672">
    <property type="entry name" value="DNA/RNA polymerases"/>
    <property type="match status" value="1"/>
</dbReference>
<gene>
    <name evidence="3" type="primary">VvCHDh000004_86</name>
    <name evidence="3" type="ORF">CK203_098164</name>
</gene>
<dbReference type="Pfam" id="PF00078">
    <property type="entry name" value="RVT_1"/>
    <property type="match status" value="1"/>
</dbReference>
<dbReference type="Proteomes" id="UP000288805">
    <property type="component" value="Unassembled WGS sequence"/>
</dbReference>
<dbReference type="GO" id="GO:0004519">
    <property type="term" value="F:endonuclease activity"/>
    <property type="evidence" value="ECO:0007669"/>
    <property type="project" value="InterPro"/>
</dbReference>
<name>A0A438C0S7_VITVI</name>
<dbReference type="PANTHER" id="PTHR33116">
    <property type="entry name" value="REVERSE TRANSCRIPTASE ZINC-BINDING DOMAIN-CONTAINING PROTEIN-RELATED-RELATED"/>
    <property type="match status" value="1"/>
</dbReference>
<dbReference type="InterPro" id="IPR036691">
    <property type="entry name" value="Endo/exonu/phosph_ase_sf"/>
</dbReference>
<dbReference type="EMBL" id="QGNW01002584">
    <property type="protein sequence ID" value="RVW16834.1"/>
    <property type="molecule type" value="Genomic_DNA"/>
</dbReference>
<dbReference type="PROSITE" id="PS50878">
    <property type="entry name" value="RT_POL"/>
    <property type="match status" value="1"/>
</dbReference>
<evidence type="ECO:0000313" key="3">
    <source>
        <dbReference type="EMBL" id="RVW16834.1"/>
    </source>
</evidence>
<reference evidence="3 4" key="1">
    <citation type="journal article" date="2018" name="PLoS Genet.">
        <title>Population sequencing reveals clonal diversity and ancestral inbreeding in the grapevine cultivar Chardonnay.</title>
        <authorList>
            <person name="Roach M.J."/>
            <person name="Johnson D.L."/>
            <person name="Bohlmann J."/>
            <person name="van Vuuren H.J."/>
            <person name="Jones S.J."/>
            <person name="Pretorius I.S."/>
            <person name="Schmidt S.A."/>
            <person name="Borneman A.R."/>
        </authorList>
    </citation>
    <scope>NUCLEOTIDE SEQUENCE [LARGE SCALE GENOMIC DNA]</scope>
    <source>
        <strain evidence="4">cv. Chardonnay</strain>
        <tissue evidence="3">Leaf</tissue>
    </source>
</reference>
<proteinExistence type="predicted"/>
<dbReference type="InterPro" id="IPR000477">
    <property type="entry name" value="RT_dom"/>
</dbReference>
<dbReference type="GO" id="GO:0003677">
    <property type="term" value="F:DNA binding"/>
    <property type="evidence" value="ECO:0007669"/>
    <property type="project" value="InterPro"/>
</dbReference>
<dbReference type="PROSITE" id="PS00726">
    <property type="entry name" value="AP_NUCLEASE_F1_1"/>
    <property type="match status" value="1"/>
</dbReference>
<accession>A0A438C0S7</accession>
<dbReference type="SUPFAM" id="SSF56219">
    <property type="entry name" value="DNase I-like"/>
    <property type="match status" value="1"/>
</dbReference>
<protein>
    <submittedName>
        <fullName evidence="3">Putative ribonuclease H protein</fullName>
    </submittedName>
</protein>
<dbReference type="InterPro" id="IPR005135">
    <property type="entry name" value="Endo/exonuclease/phosphatase"/>
</dbReference>
<dbReference type="InterPro" id="IPR020847">
    <property type="entry name" value="AP_endonuclease_F1_BS"/>
</dbReference>
<feature type="domain" description="Reverse transcriptase" evidence="2">
    <location>
        <begin position="983"/>
        <end position="1280"/>
    </location>
</feature>
<evidence type="ECO:0000256" key="1">
    <source>
        <dbReference type="SAM" id="MobiDB-lite"/>
    </source>
</evidence>
<sequence length="1669" mass="190792">MSIPFFEVEGECVGDGWTPLFSRALNDWEIEMMEQFMLKIQAFRVQRENEDKMVWTASRSGVFSVKSLYSTLEPGGSALLPYVGIWRACVPPKVAFFAWEASWGKILTLDQLQRRGYSLANRCFLCLAEAETVDHLLLHCVMTRVLWNLLFSLFGVEWVLSGTVKETLLGWHGVFVGKIRIKAWQMAPYVRMIRNQSVVVERKIFQVKSEDYNGGKWLSITERSRGFVVSLDFGEEETGWLVEQLEKAVELEDSRGYIRKMRGKTRTHLMEICFNSRGCYMKITEYSAKRKPLVLVVPRGVNGCGWENLRKVIASVQELSVQVGRESKETQNKLQESKGMYRGERPTLRWLQRKEQGMVQGCQLENGQERWFVKAKEIYETGVRKAQWFQERGSFTVRGEVFALRRCNIAGGNASKGRAPALLEVEDGDWTYTVAVTVTGEDDGEDDGGDSIKPETSDCQRWMPRHRLHFSSSDSKSAKGEKGKGRWVSGPMAGSNVGPTPDVFEARSVWAQVGAKDFGPIAGPPIKDLQMVAQLYLRLQSSKDQGSLQRIKRRKVFLKRRQRRRDLQSPFHRRDRGEEGILQCKLINEVRNPISAVSERDLPLSGAFESILIPETSVSLGHPFCVTLLLRIRWSQATLFTWSVSISPVVYDNHRGGEASFPVQEPSTLPLEGFQVEGLTPRKMVKVQSVLESLRVRIVRDNGKGVWERTGILSLRTRFIPEERRKRILELEERISSGCGLCWVVIVLMKILSWNTRGLGSRKKRRTVRRFLSTQNPDVVMLQETKREIWDRRLVSSIWKVKFNCSEKVLGSFSVTVKLNSDEEGSFWLTSVYGPNKAVWREDFWLELQDLHGLTFPRWCVGGDFNVIRRISEKMGDSRLTVNMRRFDEFIRESGLLDPLLGMRLLHGQTCKSILFARAGSERILRRKELEDLLLKEEVNGDKNLGLSGLKKGIATLSFFTEWPLEEEAGSYIKSLISERGETLNNIEVISEEIVNFFGNLYSKPEGDSWKIEGIDWAPISEESAIWLDRPFSEEEVRMAVFQLNKEKAPGPDGFTLAVYQECWDVIKEDLMRVFFEFHTKGGVYAKFFMKQSLGARSLCGRETNLDAVLIANEVVDEKRRKGFSQKWRSWMRGCLSSSSFAILVNGNAKGWVKASRGLRQGDPLSPFLFTLVADVLSRLMIRAEETGITEGFLVGRDRTRVSLLQFADDTIFFSKASLDLLQNLKIILLVFGQVSGLKINLEKSTISGINTRQEMLSSLALVLECRVSEWPLSYLGLPLGGNPKTIGFWDPVVERISRRLDGWKKAYLSLGGRITLIQSCLSHIPSYFLSLFKIPVSIASKIEKMQRDFLWSGAGEGKRDHLIRWEVVSRPREMGGLGFGKTSMRNSALLGKWLWRFPRERSGLWHKVIASIYGTHPNGWDANMVVRWSHRCPWKAIAQVFKSSPLLVISVRNLTVSNVLGNSFPLSWNFNFRRNLTDSEIDLLQRLMSSLHSVLLSPSHQTQERGLCLRQFLWSSKVPSKVKALAWLVAHGKVNTNDKLQLRRPYKALCPQWCILCKGNGESIDHLFLHCPVTIGLWHRLFNLVGVIWVPPRSIEDMLVISFKGLGNSVRGKILWQIACLTLIWMVWQERNKRIFEDKGRTEEVVWDLIRFYSSLWASCTEVLEEFL</sequence>
<evidence type="ECO:0000313" key="4">
    <source>
        <dbReference type="Proteomes" id="UP000288805"/>
    </source>
</evidence>
<feature type="region of interest" description="Disordered" evidence="1">
    <location>
        <begin position="470"/>
        <end position="494"/>
    </location>
</feature>
<dbReference type="PANTHER" id="PTHR33116:SF78">
    <property type="entry name" value="OS12G0587133 PROTEIN"/>
    <property type="match status" value="1"/>
</dbReference>
<dbReference type="InterPro" id="IPR026960">
    <property type="entry name" value="RVT-Znf"/>
</dbReference>
<dbReference type="InterPro" id="IPR043502">
    <property type="entry name" value="DNA/RNA_pol_sf"/>
</dbReference>
<dbReference type="Gene3D" id="3.60.10.10">
    <property type="entry name" value="Endonuclease/exonuclease/phosphatase"/>
    <property type="match status" value="1"/>
</dbReference>
<organism evidence="3 4">
    <name type="scientific">Vitis vinifera</name>
    <name type="common">Grape</name>
    <dbReference type="NCBI Taxonomy" id="29760"/>
    <lineage>
        <taxon>Eukaryota</taxon>
        <taxon>Viridiplantae</taxon>
        <taxon>Streptophyta</taxon>
        <taxon>Embryophyta</taxon>
        <taxon>Tracheophyta</taxon>
        <taxon>Spermatophyta</taxon>
        <taxon>Magnoliopsida</taxon>
        <taxon>eudicotyledons</taxon>
        <taxon>Gunneridae</taxon>
        <taxon>Pentapetalae</taxon>
        <taxon>rosids</taxon>
        <taxon>Vitales</taxon>
        <taxon>Vitaceae</taxon>
        <taxon>Viteae</taxon>
        <taxon>Vitis</taxon>
    </lineage>
</organism>
<dbReference type="GO" id="GO:0006281">
    <property type="term" value="P:DNA repair"/>
    <property type="evidence" value="ECO:0007669"/>
    <property type="project" value="InterPro"/>
</dbReference>